<evidence type="ECO:0008006" key="4">
    <source>
        <dbReference type="Google" id="ProtNLM"/>
    </source>
</evidence>
<feature type="signal peptide" evidence="1">
    <location>
        <begin position="1"/>
        <end position="18"/>
    </location>
</feature>
<keyword evidence="1" id="KW-0732">Signal</keyword>
<gene>
    <name evidence="2" type="ORF">ACFORG_14875</name>
</gene>
<protein>
    <recommendedName>
        <fullName evidence="4">HdeA/HdeB family protein</fullName>
    </recommendedName>
</protein>
<reference evidence="3" key="1">
    <citation type="journal article" date="2019" name="Int. J. Syst. Evol. Microbiol.">
        <title>The Global Catalogue of Microorganisms (GCM) 10K type strain sequencing project: providing services to taxonomists for standard genome sequencing and annotation.</title>
        <authorList>
            <consortium name="The Broad Institute Genomics Platform"/>
            <consortium name="The Broad Institute Genome Sequencing Center for Infectious Disease"/>
            <person name="Wu L."/>
            <person name="Ma J."/>
        </authorList>
    </citation>
    <scope>NUCLEOTIDE SEQUENCE [LARGE SCALE GENOMIC DNA]</scope>
    <source>
        <strain evidence="3">KCTC 42911</strain>
    </source>
</reference>
<name>A0ABV7TJI8_9RHOB</name>
<dbReference type="EMBL" id="JBHRXI010000016">
    <property type="protein sequence ID" value="MFC3615050.1"/>
    <property type="molecule type" value="Genomic_DNA"/>
</dbReference>
<proteinExistence type="predicted"/>
<organism evidence="2 3">
    <name type="scientific">Lutimaribacter marinistellae</name>
    <dbReference type="NCBI Taxonomy" id="1820329"/>
    <lineage>
        <taxon>Bacteria</taxon>
        <taxon>Pseudomonadati</taxon>
        <taxon>Pseudomonadota</taxon>
        <taxon>Alphaproteobacteria</taxon>
        <taxon>Rhodobacterales</taxon>
        <taxon>Roseobacteraceae</taxon>
        <taxon>Lutimaribacter</taxon>
    </lineage>
</organism>
<evidence type="ECO:0000256" key="1">
    <source>
        <dbReference type="SAM" id="SignalP"/>
    </source>
</evidence>
<evidence type="ECO:0000313" key="3">
    <source>
        <dbReference type="Proteomes" id="UP001595629"/>
    </source>
</evidence>
<keyword evidence="3" id="KW-1185">Reference proteome</keyword>
<comment type="caution">
    <text evidence="2">The sequence shown here is derived from an EMBL/GenBank/DDBJ whole genome shotgun (WGS) entry which is preliminary data.</text>
</comment>
<dbReference type="RefSeq" id="WP_386736320.1">
    <property type="nucleotide sequence ID" value="NZ_JBHRXI010000016.1"/>
</dbReference>
<sequence length="104" mass="11576">MRKAILLIVFFPFIPTQAAAWIFGPSSEADCRGDYVVVAKTEDAAKAAAYACRYLFTEKPETDSGIRVWKRKKRWANCVLDDVLSVETSLGAKQLSKICSDKAQ</sequence>
<accession>A0ABV7TJI8</accession>
<feature type="chain" id="PRO_5046791385" description="HdeA/HdeB family protein" evidence="1">
    <location>
        <begin position="19"/>
        <end position="104"/>
    </location>
</feature>
<dbReference type="Proteomes" id="UP001595629">
    <property type="component" value="Unassembled WGS sequence"/>
</dbReference>
<evidence type="ECO:0000313" key="2">
    <source>
        <dbReference type="EMBL" id="MFC3615050.1"/>
    </source>
</evidence>